<dbReference type="RefSeq" id="WP_204979591.1">
    <property type="nucleotide sequence ID" value="NZ_JBHTII010000002.1"/>
</dbReference>
<evidence type="ECO:0000313" key="2">
    <source>
        <dbReference type="EMBL" id="MFD0791864.1"/>
    </source>
</evidence>
<proteinExistence type="predicted"/>
<keyword evidence="3" id="KW-1185">Reference proteome</keyword>
<evidence type="ECO:0000259" key="1">
    <source>
        <dbReference type="Pfam" id="PF18478"/>
    </source>
</evidence>
<accession>A0ABW3ANH1</accession>
<evidence type="ECO:0000313" key="3">
    <source>
        <dbReference type="Proteomes" id="UP001597055"/>
    </source>
</evidence>
<feature type="domain" description="VapC45 PIN like" evidence="1">
    <location>
        <begin position="7"/>
        <end position="85"/>
    </location>
</feature>
<dbReference type="EMBL" id="JBHTII010000002">
    <property type="protein sequence ID" value="MFD0791864.1"/>
    <property type="molecule type" value="Genomic_DNA"/>
</dbReference>
<name>A0ABW3ANH1_9MICO</name>
<comment type="caution">
    <text evidence="2">The sequence shown here is derived from an EMBL/GenBank/DDBJ whole genome shotgun (WGS) entry which is preliminary data.</text>
</comment>
<dbReference type="Pfam" id="PF18478">
    <property type="entry name" value="PIN_10"/>
    <property type="match status" value="1"/>
</dbReference>
<dbReference type="Proteomes" id="UP001597055">
    <property type="component" value="Unassembled WGS sequence"/>
</dbReference>
<sequence length="141" mass="16379">MTRVTRPKFFIDENLPHEYADSLRRPFRAALYRSYVEENLRRTEDVDIFPILSKRGFTAIITQDRKQLFYDEERDGLRAAGLHWVGLVDIDGKGLDFHSQALAMLASVLPGLIRTEMDGAHAFYVTPDHKRVIRPIHVERI</sequence>
<dbReference type="InterPro" id="IPR041375">
    <property type="entry name" value="VapC45_PIN-like"/>
</dbReference>
<reference evidence="3" key="1">
    <citation type="journal article" date="2019" name="Int. J. Syst. Evol. Microbiol.">
        <title>The Global Catalogue of Microorganisms (GCM) 10K type strain sequencing project: providing services to taxonomists for standard genome sequencing and annotation.</title>
        <authorList>
            <consortium name="The Broad Institute Genomics Platform"/>
            <consortium name="The Broad Institute Genome Sequencing Center for Infectious Disease"/>
            <person name="Wu L."/>
            <person name="Ma J."/>
        </authorList>
    </citation>
    <scope>NUCLEOTIDE SEQUENCE [LARGE SCALE GENOMIC DNA]</scope>
    <source>
        <strain evidence="3">CCUG 54523</strain>
    </source>
</reference>
<gene>
    <name evidence="2" type="ORF">ACFQ0P_15835</name>
</gene>
<organism evidence="2 3">
    <name type="scientific">Microbacterium insulae</name>
    <dbReference type="NCBI Taxonomy" id="483014"/>
    <lineage>
        <taxon>Bacteria</taxon>
        <taxon>Bacillati</taxon>
        <taxon>Actinomycetota</taxon>
        <taxon>Actinomycetes</taxon>
        <taxon>Micrococcales</taxon>
        <taxon>Microbacteriaceae</taxon>
        <taxon>Microbacterium</taxon>
    </lineage>
</organism>
<protein>
    <recommendedName>
        <fullName evidence="1">VapC45 PIN like domain-containing protein</fullName>
    </recommendedName>
</protein>